<dbReference type="Gene3D" id="1.25.40.20">
    <property type="entry name" value="Ankyrin repeat-containing domain"/>
    <property type="match status" value="2"/>
</dbReference>
<feature type="repeat" description="ANK" evidence="2">
    <location>
        <begin position="172"/>
        <end position="204"/>
    </location>
</feature>
<dbReference type="OrthoDB" id="19014at2759"/>
<feature type="region of interest" description="Disordered" evidence="3">
    <location>
        <begin position="84"/>
        <end position="119"/>
    </location>
</feature>
<evidence type="ECO:0000256" key="3">
    <source>
        <dbReference type="SAM" id="MobiDB-lite"/>
    </source>
</evidence>
<proteinExistence type="predicted"/>
<name>A0A1D1VRF6_RAMVA</name>
<keyword evidence="5" id="KW-1185">Reference proteome</keyword>
<evidence type="ECO:0000256" key="1">
    <source>
        <dbReference type="ARBA" id="ARBA00022737"/>
    </source>
</evidence>
<feature type="repeat" description="ANK" evidence="2">
    <location>
        <begin position="205"/>
        <end position="237"/>
    </location>
</feature>
<feature type="compositionally biased region" description="Polar residues" evidence="3">
    <location>
        <begin position="713"/>
        <end position="723"/>
    </location>
</feature>
<feature type="repeat" description="ANK" evidence="2">
    <location>
        <begin position="377"/>
        <end position="409"/>
    </location>
</feature>
<dbReference type="STRING" id="947166.A0A1D1VRF6"/>
<dbReference type="GO" id="GO:0005737">
    <property type="term" value="C:cytoplasm"/>
    <property type="evidence" value="ECO:0007669"/>
    <property type="project" value="TreeGrafter"/>
</dbReference>
<feature type="region of interest" description="Disordered" evidence="3">
    <location>
        <begin position="1"/>
        <end position="65"/>
    </location>
</feature>
<dbReference type="Proteomes" id="UP000186922">
    <property type="component" value="Unassembled WGS sequence"/>
</dbReference>
<comment type="caution">
    <text evidence="4">The sequence shown here is derived from an EMBL/GenBank/DDBJ whole genome shotgun (WGS) entry which is preliminary data.</text>
</comment>
<evidence type="ECO:0000256" key="2">
    <source>
        <dbReference type="PROSITE-ProRule" id="PRU00023"/>
    </source>
</evidence>
<dbReference type="PROSITE" id="PS50088">
    <property type="entry name" value="ANK_REPEAT"/>
    <property type="match status" value="3"/>
</dbReference>
<dbReference type="AlphaFoldDB" id="A0A1D1VRF6"/>
<feature type="compositionally biased region" description="Basic residues" evidence="3">
    <location>
        <begin position="480"/>
        <end position="493"/>
    </location>
</feature>
<dbReference type="GO" id="GO:0017020">
    <property type="term" value="F:myosin phosphatase regulator activity"/>
    <property type="evidence" value="ECO:0007669"/>
    <property type="project" value="TreeGrafter"/>
</dbReference>
<feature type="region of interest" description="Disordered" evidence="3">
    <location>
        <begin position="703"/>
        <end position="760"/>
    </location>
</feature>
<dbReference type="PROSITE" id="PS50297">
    <property type="entry name" value="ANK_REP_REGION"/>
    <property type="match status" value="2"/>
</dbReference>
<organism evidence="4 5">
    <name type="scientific">Ramazzottius varieornatus</name>
    <name type="common">Water bear</name>
    <name type="synonym">Tardigrade</name>
    <dbReference type="NCBI Taxonomy" id="947166"/>
    <lineage>
        <taxon>Eukaryota</taxon>
        <taxon>Metazoa</taxon>
        <taxon>Ecdysozoa</taxon>
        <taxon>Tardigrada</taxon>
        <taxon>Eutardigrada</taxon>
        <taxon>Parachela</taxon>
        <taxon>Hypsibioidea</taxon>
        <taxon>Ramazzottiidae</taxon>
        <taxon>Ramazzottius</taxon>
    </lineage>
</organism>
<evidence type="ECO:0000313" key="5">
    <source>
        <dbReference type="Proteomes" id="UP000186922"/>
    </source>
</evidence>
<feature type="compositionally biased region" description="Basic and acidic residues" evidence="3">
    <location>
        <begin position="741"/>
        <end position="754"/>
    </location>
</feature>
<dbReference type="InterPro" id="IPR051226">
    <property type="entry name" value="PP1_Regulatory_Subunit"/>
</dbReference>
<gene>
    <name evidence="4" type="primary">RvY_14447-1</name>
    <name evidence="4" type="synonym">RvY_14447.1</name>
    <name evidence="4" type="ORF">RvY_14447</name>
</gene>
<feature type="compositionally biased region" description="Low complexity" evidence="3">
    <location>
        <begin position="466"/>
        <end position="478"/>
    </location>
</feature>
<reference evidence="4 5" key="1">
    <citation type="journal article" date="2016" name="Nat. Commun.">
        <title>Extremotolerant tardigrade genome and improved radiotolerance of human cultured cells by tardigrade-unique protein.</title>
        <authorList>
            <person name="Hashimoto T."/>
            <person name="Horikawa D.D."/>
            <person name="Saito Y."/>
            <person name="Kuwahara H."/>
            <person name="Kozuka-Hata H."/>
            <person name="Shin-I T."/>
            <person name="Minakuchi Y."/>
            <person name="Ohishi K."/>
            <person name="Motoyama A."/>
            <person name="Aizu T."/>
            <person name="Enomoto A."/>
            <person name="Kondo K."/>
            <person name="Tanaka S."/>
            <person name="Hara Y."/>
            <person name="Koshikawa S."/>
            <person name="Sagara H."/>
            <person name="Miura T."/>
            <person name="Yokobori S."/>
            <person name="Miyagawa K."/>
            <person name="Suzuki Y."/>
            <person name="Kubo T."/>
            <person name="Oyama M."/>
            <person name="Kohara Y."/>
            <person name="Fujiyama A."/>
            <person name="Arakawa K."/>
            <person name="Katayama T."/>
            <person name="Toyoda A."/>
            <person name="Kunieda T."/>
        </authorList>
    </citation>
    <scope>NUCLEOTIDE SEQUENCE [LARGE SCALE GENOMIC DNA]</scope>
    <source>
        <strain evidence="4 5">YOKOZUNA-1</strain>
    </source>
</reference>
<dbReference type="Pfam" id="PF12796">
    <property type="entry name" value="Ank_2"/>
    <property type="match status" value="2"/>
</dbReference>
<feature type="region of interest" description="Disordered" evidence="3">
    <location>
        <begin position="452"/>
        <end position="493"/>
    </location>
</feature>
<protein>
    <submittedName>
        <fullName evidence="4">Uncharacterized protein</fullName>
    </submittedName>
</protein>
<dbReference type="GO" id="GO:0004857">
    <property type="term" value="F:enzyme inhibitor activity"/>
    <property type="evidence" value="ECO:0007669"/>
    <property type="project" value="TreeGrafter"/>
</dbReference>
<accession>A0A1D1VRF6</accession>
<evidence type="ECO:0000313" key="4">
    <source>
        <dbReference type="EMBL" id="GAV04120.1"/>
    </source>
</evidence>
<feature type="compositionally biased region" description="Basic and acidic residues" evidence="3">
    <location>
        <begin position="84"/>
        <end position="109"/>
    </location>
</feature>
<dbReference type="PANTHER" id="PTHR24179:SF29">
    <property type="entry name" value="LD46604P"/>
    <property type="match status" value="1"/>
</dbReference>
<dbReference type="InterPro" id="IPR002110">
    <property type="entry name" value="Ankyrin_rpt"/>
</dbReference>
<dbReference type="InterPro" id="IPR036770">
    <property type="entry name" value="Ankyrin_rpt-contain_sf"/>
</dbReference>
<dbReference type="SUPFAM" id="SSF48403">
    <property type="entry name" value="Ankyrin repeat"/>
    <property type="match status" value="1"/>
</dbReference>
<keyword evidence="2" id="KW-0040">ANK repeat</keyword>
<dbReference type="SMART" id="SM00248">
    <property type="entry name" value="ANK"/>
    <property type="match status" value="4"/>
</dbReference>
<dbReference type="EMBL" id="BDGG01000010">
    <property type="protein sequence ID" value="GAV04120.1"/>
    <property type="molecule type" value="Genomic_DNA"/>
</dbReference>
<sequence>MSRVMTRRPEVNTFADSSSSGLYYVQEEEEVSVDDPKMHQVLRSHTSVQQQQQPPDYDMDDQDYRPYQDQSVFERSQNAKRIRREQLENWKRREEGSERTGKDHSKYDGLKQSGSLRHRKARRKKTVMFEWNVLLMDAVLRDEVLEVDRLLSTYEELEHAPRSELVNCRSPDGLTPLHQCCIENLEDMAILLIRNGADLRAVDSELWSPLHAAATCGHLRMVRLLVDAVARTFKKSSSNDGTADAVREMLLAVNSDGNMPFDLCDNVQTLAFIENEMQQRGVTQNDIEAKRHKKEVDMVRDLQQYLDSYARTNRPGSFRHRTSLSKSDNNTALWENFIASSRMPNAVVMHIAAANGYLEAMDLLLKNKYPVDLEDEDGWLPIHAAVAWNQPEAARRLVDAGADITAKVRRTNETALDLACAADLHDEPGKSETFVDQLIMWDTAYKRRCEEESAKKSKNLPRHPSSESVTSAPSSTSPLLKRHSPKLSRVQRRSSLKDKEDLIALLHTLGAHDLKSSENNQGSLGLFVRSPGGSLRDRNPVLPTVSESDVLASSSAIVHVGQGDADLIDQTISPELISSLLRSFDTADDSADNESIAEQFLRDADEALNQIDQPVTLAQLKKNRNRFRMLKRKEKPFVKESHKSHSVTQALLDEAKAEQTASCLPISSPTSNSLPSSPRQVNVNIRTNGGITDSTELQRFTATQDERPVGAEGSNSAKLSTSFTKKKKDKMYNITGFRGSGKKDKEPVSDEQKFRPIPSNGCCIIS</sequence>
<keyword evidence="1" id="KW-0677">Repeat</keyword>
<dbReference type="PANTHER" id="PTHR24179">
    <property type="entry name" value="PROTEIN PHOSPHATASE 1 REGULATORY SUBUNIT 12"/>
    <property type="match status" value="1"/>
</dbReference>